<dbReference type="Proteomes" id="UP000546200">
    <property type="component" value="Unassembled WGS sequence"/>
</dbReference>
<dbReference type="AlphaFoldDB" id="A0A7W9EVJ4"/>
<evidence type="ECO:0000313" key="1">
    <source>
        <dbReference type="EMBL" id="MBB5716301.1"/>
    </source>
</evidence>
<dbReference type="RefSeq" id="WP_184059458.1">
    <property type="nucleotide sequence ID" value="NZ_JACIJK010000010.1"/>
</dbReference>
<proteinExistence type="predicted"/>
<accession>A0A7W9EVJ4</accession>
<sequence length="128" mass="14721">MTGPDVNGAPVVGMTDMETETAILSLLTERVEIYPAFMIGELRRLHPHLSPERIRQVLDRLWTERRVARLWHRYMLPGDVDAVRTKWLSTLSRNRAEFERMDPSEGAYEDGIAILNAWDGWSIGNEKA</sequence>
<reference evidence="1 2" key="1">
    <citation type="submission" date="2020-08" db="EMBL/GenBank/DDBJ databases">
        <title>Genomic Encyclopedia of Type Strains, Phase IV (KMG-IV): sequencing the most valuable type-strain genomes for metagenomic binning, comparative biology and taxonomic classification.</title>
        <authorList>
            <person name="Goeker M."/>
        </authorList>
    </citation>
    <scope>NUCLEOTIDE SEQUENCE [LARGE SCALE GENOMIC DNA]</scope>
    <source>
        <strain evidence="1 2">DSM 100044</strain>
    </source>
</reference>
<organism evidence="1 2">
    <name type="scientific">Sphingomonas aerophila</name>
    <dbReference type="NCBI Taxonomy" id="1344948"/>
    <lineage>
        <taxon>Bacteria</taxon>
        <taxon>Pseudomonadati</taxon>
        <taxon>Pseudomonadota</taxon>
        <taxon>Alphaproteobacteria</taxon>
        <taxon>Sphingomonadales</taxon>
        <taxon>Sphingomonadaceae</taxon>
        <taxon>Sphingomonas</taxon>
    </lineage>
</organism>
<keyword evidence="2" id="KW-1185">Reference proteome</keyword>
<protein>
    <submittedName>
        <fullName evidence="1">Uncharacterized protein</fullName>
    </submittedName>
</protein>
<comment type="caution">
    <text evidence="1">The sequence shown here is derived from an EMBL/GenBank/DDBJ whole genome shotgun (WGS) entry which is preliminary data.</text>
</comment>
<dbReference type="EMBL" id="JACIJK010000010">
    <property type="protein sequence ID" value="MBB5716301.1"/>
    <property type="molecule type" value="Genomic_DNA"/>
</dbReference>
<gene>
    <name evidence="1" type="ORF">FHS94_003164</name>
</gene>
<evidence type="ECO:0000313" key="2">
    <source>
        <dbReference type="Proteomes" id="UP000546200"/>
    </source>
</evidence>
<name>A0A7W9EVJ4_9SPHN</name>